<name>A0AAV4CX52_9GAST</name>
<dbReference type="Proteomes" id="UP000735302">
    <property type="component" value="Unassembled WGS sequence"/>
</dbReference>
<evidence type="ECO:0000259" key="9">
    <source>
        <dbReference type="PROSITE" id="PS50878"/>
    </source>
</evidence>
<comment type="caution">
    <text evidence="10">The sequence shown here is derived from an EMBL/GenBank/DDBJ whole genome shotgun (WGS) entry which is preliminary data.</text>
</comment>
<dbReference type="SMART" id="SM00382">
    <property type="entry name" value="AAA"/>
    <property type="match status" value="1"/>
</dbReference>
<dbReference type="InterPro" id="IPR041569">
    <property type="entry name" value="AAA_lid_3"/>
</dbReference>
<proteinExistence type="inferred from homology"/>
<evidence type="ECO:0000256" key="7">
    <source>
        <dbReference type="ARBA" id="ARBA00023235"/>
    </source>
</evidence>
<dbReference type="InterPro" id="IPR050304">
    <property type="entry name" value="MT-severing_AAA_ATPase"/>
</dbReference>
<evidence type="ECO:0000256" key="1">
    <source>
        <dbReference type="ARBA" id="ARBA00004647"/>
    </source>
</evidence>
<feature type="region of interest" description="Disordered" evidence="8">
    <location>
        <begin position="77"/>
        <end position="155"/>
    </location>
</feature>
<dbReference type="Pfam" id="PF00004">
    <property type="entry name" value="AAA"/>
    <property type="match status" value="1"/>
</dbReference>
<dbReference type="SUPFAM" id="SSF52540">
    <property type="entry name" value="P-loop containing nucleoside triphosphate hydrolases"/>
    <property type="match status" value="1"/>
</dbReference>
<sequence length="894" mass="101266">DEVRTDSRKKNLLILVLNYLNEEGYLDSAANLARETNIDIRRYEVCDNIDLETILMEYESYYFVKFAKYPKITKKLSTQSAGAAEKRSQAKLNRAGSVKSNTPSLPRIPQTRPPTPPQQAPPSGNRPASGTNNRNRRSLNSSTRKGGHASVNGNAQAKENGALNGAVDSLSLQGMTVTGNANGAADPPVPPTPKQKQRFGQIIDVRSMIQDVTKMSAEEGVDPSGGDRILKPLGGYMGYNSEWRELAQVISRAFDRVRHDEIIKQLTQLKIDGKDLRIIKNMYWDQKAAMRVEGEVSKFQNIKRGVRQGCVLSPDLFSLYSEIIMRNLEGHPGIKIGGSNINNLRYADDTVLIAENEKDLQQLLDIVKEESEKKGLELNRKKTEVMVVSRKQELPIINIYIKGTRLKQKDQFKYLGSLISSDGRNNSEVASRIAQVKTNFQKMKTGLTNKNISIRTRRRALECYIEPILMYGCEAWTISKQTRKKLEATEMWFLRRMLRISWTAKKTNDTVLEEAHTTRLLISKIRKRQATFFGHVMRREKLENLVTTGMLEGKRSRGKQREKLIEGLTDWLKAGKSLEAIEATKDRKKWRTMIANADIYSENPNVRWEDIIGLDDSKRLVKEAVVYPIKYPQLFQGILSPWKGLLLYGPPGTGKTLLAKAVATECNTTFFNISASSIVSKWRGDSEKLVRVLFELARFHAPSTIFLDELESLMSQRGSQGGGSEHEGSRRMKTELLVQMDGLSKTDDLVFLLAASNLPWELDHAMLRRLEKRILVDLPTYEARRAMFQHHLPPVVSSKEGGLELMSELDYDVLAVRTEGYSGSDLRLVCKEAAMRPVRKIFYALEHHTEGHELHIHLDKIKTADVLAALERTKPSATTLKQKYADWQKEYESV</sequence>
<feature type="compositionally biased region" description="Low complexity" evidence="8">
    <location>
        <begin position="129"/>
        <end position="144"/>
    </location>
</feature>
<evidence type="ECO:0000313" key="11">
    <source>
        <dbReference type="Proteomes" id="UP000735302"/>
    </source>
</evidence>
<dbReference type="CDD" id="cd01650">
    <property type="entry name" value="RT_nLTR_like"/>
    <property type="match status" value="1"/>
</dbReference>
<dbReference type="GO" id="GO:0000922">
    <property type="term" value="C:spindle pole"/>
    <property type="evidence" value="ECO:0007669"/>
    <property type="project" value="UniProtKB-SubCell"/>
</dbReference>
<dbReference type="InterPro" id="IPR003593">
    <property type="entry name" value="AAA+_ATPase"/>
</dbReference>
<evidence type="ECO:0000256" key="4">
    <source>
        <dbReference type="ARBA" id="ARBA00022741"/>
    </source>
</evidence>
<dbReference type="FunFam" id="3.40.50.300:FF:000434">
    <property type="entry name" value="Katanin p60 ATPase-containing subunit A-like 2"/>
    <property type="match status" value="1"/>
</dbReference>
<dbReference type="HAMAP" id="MF_03025">
    <property type="entry name" value="Katanin_p60_AL2"/>
    <property type="match status" value="1"/>
</dbReference>
<dbReference type="InterPro" id="IPR000477">
    <property type="entry name" value="RT_dom"/>
</dbReference>
<dbReference type="InterPro" id="IPR027497">
    <property type="entry name" value="Katanin_p60_AL2"/>
</dbReference>
<dbReference type="PANTHER" id="PTHR23074">
    <property type="entry name" value="AAA DOMAIN-CONTAINING"/>
    <property type="match status" value="1"/>
</dbReference>
<keyword evidence="5" id="KW-0067">ATP-binding</keyword>
<dbReference type="InterPro" id="IPR006594">
    <property type="entry name" value="LisH"/>
</dbReference>
<evidence type="ECO:0000256" key="8">
    <source>
        <dbReference type="SAM" id="MobiDB-lite"/>
    </source>
</evidence>
<accession>A0AAV4CX52</accession>
<dbReference type="AlphaFoldDB" id="A0AAV4CX52"/>
<dbReference type="PROSITE" id="PS50878">
    <property type="entry name" value="RT_POL"/>
    <property type="match status" value="1"/>
</dbReference>
<dbReference type="PANTHER" id="PTHR23074:SF78">
    <property type="entry name" value="KATANIN P60 ATPASE-CONTAINING SUBUNIT A-LIKE 2"/>
    <property type="match status" value="1"/>
</dbReference>
<protein>
    <submittedName>
        <fullName evidence="10">Katanin p60 ATPase-containing subunit a-like 2</fullName>
    </submittedName>
</protein>
<dbReference type="InterPro" id="IPR043502">
    <property type="entry name" value="DNA/RNA_pol_sf"/>
</dbReference>
<evidence type="ECO:0000256" key="3">
    <source>
        <dbReference type="ARBA" id="ARBA00022701"/>
    </source>
</evidence>
<dbReference type="CDD" id="cd19509">
    <property type="entry name" value="RecA-like_VPS4-like"/>
    <property type="match status" value="1"/>
</dbReference>
<dbReference type="Pfam" id="PF00078">
    <property type="entry name" value="RVT_1"/>
    <property type="match status" value="1"/>
</dbReference>
<comment type="subcellular location">
    <subcellularLocation>
        <location evidence="1">Cytoplasm</location>
        <location evidence="1">Cytoskeleton</location>
        <location evidence="1">Spindle pole</location>
    </subcellularLocation>
</comment>
<dbReference type="Gene3D" id="3.40.50.300">
    <property type="entry name" value="P-loop containing nucleotide triphosphate hydrolases"/>
    <property type="match status" value="1"/>
</dbReference>
<keyword evidence="6" id="KW-0206">Cytoskeleton</keyword>
<dbReference type="GO" id="GO:0016853">
    <property type="term" value="F:isomerase activity"/>
    <property type="evidence" value="ECO:0007669"/>
    <property type="project" value="UniProtKB-KW"/>
</dbReference>
<dbReference type="Gene3D" id="1.10.8.60">
    <property type="match status" value="1"/>
</dbReference>
<keyword evidence="3" id="KW-0493">Microtubule</keyword>
<dbReference type="Pfam" id="PF17862">
    <property type="entry name" value="AAA_lid_3"/>
    <property type="match status" value="1"/>
</dbReference>
<keyword evidence="11" id="KW-1185">Reference proteome</keyword>
<keyword evidence="4" id="KW-0547">Nucleotide-binding</keyword>
<organism evidence="10 11">
    <name type="scientific">Plakobranchus ocellatus</name>
    <dbReference type="NCBI Taxonomy" id="259542"/>
    <lineage>
        <taxon>Eukaryota</taxon>
        <taxon>Metazoa</taxon>
        <taxon>Spiralia</taxon>
        <taxon>Lophotrochozoa</taxon>
        <taxon>Mollusca</taxon>
        <taxon>Gastropoda</taxon>
        <taxon>Heterobranchia</taxon>
        <taxon>Euthyneura</taxon>
        <taxon>Panpulmonata</taxon>
        <taxon>Sacoglossa</taxon>
        <taxon>Placobranchoidea</taxon>
        <taxon>Plakobranchidae</taxon>
        <taxon>Plakobranchus</taxon>
    </lineage>
</organism>
<evidence type="ECO:0000256" key="6">
    <source>
        <dbReference type="ARBA" id="ARBA00023212"/>
    </source>
</evidence>
<dbReference type="InterPro" id="IPR003959">
    <property type="entry name" value="ATPase_AAA_core"/>
</dbReference>
<keyword evidence="7" id="KW-0413">Isomerase</keyword>
<dbReference type="SUPFAM" id="SSF56672">
    <property type="entry name" value="DNA/RNA polymerases"/>
    <property type="match status" value="1"/>
</dbReference>
<dbReference type="InterPro" id="IPR027417">
    <property type="entry name" value="P-loop_NTPase"/>
</dbReference>
<evidence type="ECO:0000256" key="2">
    <source>
        <dbReference type="ARBA" id="ARBA00022490"/>
    </source>
</evidence>
<dbReference type="GO" id="GO:0005874">
    <property type="term" value="C:microtubule"/>
    <property type="evidence" value="ECO:0007669"/>
    <property type="project" value="UniProtKB-KW"/>
</dbReference>
<reference evidence="10 11" key="1">
    <citation type="journal article" date="2021" name="Elife">
        <title>Chloroplast acquisition without the gene transfer in kleptoplastic sea slugs, Plakobranchus ocellatus.</title>
        <authorList>
            <person name="Maeda T."/>
            <person name="Takahashi S."/>
            <person name="Yoshida T."/>
            <person name="Shimamura S."/>
            <person name="Takaki Y."/>
            <person name="Nagai Y."/>
            <person name="Toyoda A."/>
            <person name="Suzuki Y."/>
            <person name="Arimoto A."/>
            <person name="Ishii H."/>
            <person name="Satoh N."/>
            <person name="Nishiyama T."/>
            <person name="Hasebe M."/>
            <person name="Maruyama T."/>
            <person name="Minagawa J."/>
            <person name="Obokata J."/>
            <person name="Shigenobu S."/>
        </authorList>
    </citation>
    <scope>NUCLEOTIDE SEQUENCE [LARGE SCALE GENOMIC DNA]</scope>
</reference>
<gene>
    <name evidence="10" type="ORF">PoB_006297300</name>
</gene>
<dbReference type="EMBL" id="BLXT01007071">
    <property type="protein sequence ID" value="GFO36468.1"/>
    <property type="molecule type" value="Genomic_DNA"/>
</dbReference>
<feature type="compositionally biased region" description="Pro residues" evidence="8">
    <location>
        <begin position="111"/>
        <end position="120"/>
    </location>
</feature>
<keyword evidence="2" id="KW-0963">Cytoplasm</keyword>
<feature type="region of interest" description="Disordered" evidence="8">
    <location>
        <begin position="177"/>
        <end position="197"/>
    </location>
</feature>
<evidence type="ECO:0000256" key="5">
    <source>
        <dbReference type="ARBA" id="ARBA00022840"/>
    </source>
</evidence>
<dbReference type="FunFam" id="1.10.8.60:FF:000048">
    <property type="entry name" value="Katanin p60 ATPase-containing subunit A-like 2"/>
    <property type="match status" value="1"/>
</dbReference>
<dbReference type="PROSITE" id="PS50896">
    <property type="entry name" value="LISH"/>
    <property type="match status" value="1"/>
</dbReference>
<dbReference type="SMART" id="SM00667">
    <property type="entry name" value="LisH"/>
    <property type="match status" value="1"/>
</dbReference>
<evidence type="ECO:0000313" key="10">
    <source>
        <dbReference type="EMBL" id="GFO36468.1"/>
    </source>
</evidence>
<feature type="domain" description="Reverse transcriptase" evidence="9">
    <location>
        <begin position="173"/>
        <end position="419"/>
    </location>
</feature>
<feature type="non-terminal residue" evidence="10">
    <location>
        <position position="1"/>
    </location>
</feature>
<dbReference type="GO" id="GO:0016887">
    <property type="term" value="F:ATP hydrolysis activity"/>
    <property type="evidence" value="ECO:0007669"/>
    <property type="project" value="InterPro"/>
</dbReference>
<dbReference type="GO" id="GO:0005524">
    <property type="term" value="F:ATP binding"/>
    <property type="evidence" value="ECO:0007669"/>
    <property type="project" value="UniProtKB-KW"/>
</dbReference>